<dbReference type="SUPFAM" id="SSF56801">
    <property type="entry name" value="Acetyl-CoA synthetase-like"/>
    <property type="match status" value="1"/>
</dbReference>
<dbReference type="InterPro" id="IPR045851">
    <property type="entry name" value="AMP-bd_C_sf"/>
</dbReference>
<dbReference type="Pfam" id="PF00501">
    <property type="entry name" value="AMP-binding"/>
    <property type="match status" value="1"/>
</dbReference>
<evidence type="ECO:0000259" key="1">
    <source>
        <dbReference type="Pfam" id="PF00501"/>
    </source>
</evidence>
<sequence>MAFFDEATETLTRDKIEALQLQKLRAMLAELWQRNRFYTAKWTAAGVDPRDVGTLADLARLPFTTKSELMEAQQAANGSFGTNLTYPPEAYVRMHQTSGTTGLPLKVLDTAQSWDWFGRCWAHVFAGAGVGPADRVFLAFSFGPFIGFWSAVEGAHKVGATLIPGGGRDSLQRLELMRDTGATVLCCTPTYALRLAEVGRESGFDLGSIPLRATIHAGEPGANIPATKQRIESAWSAKCFDHAGASEIGAHSFECEHQPGGTHLVESEFIAEVIDPATGEPVAPGQRGELVLTNLGRWGFPILRYRTGDLVEVNHAPCTCGRGFLRFEGGILGRADDMVTVRGVNVYPSGVENIIRKFIEVDEFRIHVRREHSLDEMDVEIELCEGADACIVHSIAEKLDSLLAFRPRVHHVGRNALPRFDMKARRFHVSREG</sequence>
<evidence type="ECO:0000313" key="4">
    <source>
        <dbReference type="Proteomes" id="UP000601990"/>
    </source>
</evidence>
<protein>
    <submittedName>
        <fullName evidence="3">AMP-binding protein</fullName>
    </submittedName>
</protein>
<keyword evidence="4" id="KW-1185">Reference proteome</keyword>
<organism evidence="3 4">
    <name type="scientific">Aromatoleum buckelii</name>
    <dbReference type="NCBI Taxonomy" id="200254"/>
    <lineage>
        <taxon>Bacteria</taxon>
        <taxon>Pseudomonadati</taxon>
        <taxon>Pseudomonadota</taxon>
        <taxon>Betaproteobacteria</taxon>
        <taxon>Rhodocyclales</taxon>
        <taxon>Rhodocyclaceae</taxon>
        <taxon>Aromatoleum</taxon>
    </lineage>
</organism>
<comment type="caution">
    <text evidence="3">The sequence shown here is derived from an EMBL/GenBank/DDBJ whole genome shotgun (WGS) entry which is preliminary data.</text>
</comment>
<dbReference type="EMBL" id="WTVH01000036">
    <property type="protein sequence ID" value="NMF94765.1"/>
    <property type="molecule type" value="Genomic_DNA"/>
</dbReference>
<accession>A0ABX1N691</accession>
<dbReference type="PANTHER" id="PTHR43845">
    <property type="entry name" value="BLR5969 PROTEIN"/>
    <property type="match status" value="1"/>
</dbReference>
<dbReference type="PANTHER" id="PTHR43845:SF1">
    <property type="entry name" value="BLR5969 PROTEIN"/>
    <property type="match status" value="1"/>
</dbReference>
<dbReference type="RefSeq" id="WP_169199981.1">
    <property type="nucleotide sequence ID" value="NZ_WTVH02000008.1"/>
</dbReference>
<dbReference type="Pfam" id="PF14535">
    <property type="entry name" value="AMP-binding_C_2"/>
    <property type="match status" value="1"/>
</dbReference>
<dbReference type="InterPro" id="IPR042099">
    <property type="entry name" value="ANL_N_sf"/>
</dbReference>
<name>A0ABX1N691_9RHOO</name>
<dbReference type="InterPro" id="IPR000873">
    <property type="entry name" value="AMP-dep_synth/lig_dom"/>
</dbReference>
<feature type="domain" description="AMP-dependent synthetase/ligase" evidence="1">
    <location>
        <begin position="86"/>
        <end position="292"/>
    </location>
</feature>
<evidence type="ECO:0000259" key="2">
    <source>
        <dbReference type="Pfam" id="PF14535"/>
    </source>
</evidence>
<reference evidence="3" key="1">
    <citation type="submission" date="2019-12" db="EMBL/GenBank/DDBJ databases">
        <title>Comparative genomics gives insights into the taxonomy of the Azoarcus-Aromatoleum group and reveals separate origins of nif in the plant-associated Azoarcus and non-plant-associated Aromatoleum sub-groups.</title>
        <authorList>
            <person name="Lafos M."/>
            <person name="Maluk M."/>
            <person name="Batista M."/>
            <person name="Junghare M."/>
            <person name="Carmona M."/>
            <person name="Faoro H."/>
            <person name="Cruz L.M."/>
            <person name="Battistoni F."/>
            <person name="De Souza E."/>
            <person name="Pedrosa F."/>
            <person name="Chen W.-M."/>
            <person name="Poole P.S."/>
            <person name="Dixon R.A."/>
            <person name="James E.K."/>
        </authorList>
    </citation>
    <scope>NUCLEOTIDE SEQUENCE</scope>
    <source>
        <strain evidence="3">U120</strain>
    </source>
</reference>
<dbReference type="InterPro" id="IPR028154">
    <property type="entry name" value="AMP-dep_Lig_C"/>
</dbReference>
<dbReference type="Gene3D" id="3.40.50.12780">
    <property type="entry name" value="N-terminal domain of ligase-like"/>
    <property type="match status" value="1"/>
</dbReference>
<evidence type="ECO:0000313" key="3">
    <source>
        <dbReference type="EMBL" id="NMF94765.1"/>
    </source>
</evidence>
<dbReference type="Gene3D" id="3.30.300.30">
    <property type="match status" value="1"/>
</dbReference>
<feature type="domain" description="AMP-dependent ligase C-terminal" evidence="2">
    <location>
        <begin position="343"/>
        <end position="428"/>
    </location>
</feature>
<dbReference type="Proteomes" id="UP000601990">
    <property type="component" value="Unassembled WGS sequence"/>
</dbReference>
<proteinExistence type="predicted"/>
<gene>
    <name evidence="3" type="ORF">GO608_15715</name>
</gene>